<reference evidence="5 6" key="1">
    <citation type="journal article" date="2019" name="Int. J. Syst. Evol. Microbiol.">
        <title>Capsulimonas corticalis gen. nov., sp. nov., an aerobic capsulated bacterium, of a novel bacterial order, Capsulimonadales ord. nov., of the class Armatimonadia of the phylum Armatimonadetes.</title>
        <authorList>
            <person name="Li J."/>
            <person name="Kudo C."/>
            <person name="Tonouchi A."/>
        </authorList>
    </citation>
    <scope>NUCLEOTIDE SEQUENCE [LARGE SCALE GENOMIC DNA]</scope>
    <source>
        <strain evidence="5 6">AX-7</strain>
    </source>
</reference>
<feature type="binding site" evidence="4">
    <location>
        <position position="338"/>
    </location>
    <ligand>
        <name>Mn(2+)</name>
        <dbReference type="ChEBI" id="CHEBI:29035"/>
        <label>2</label>
    </ligand>
</feature>
<keyword evidence="4" id="KW-0963">Cytoplasm</keyword>
<dbReference type="FunCoup" id="A0A402CSF3">
    <property type="interactions" value="56"/>
</dbReference>
<dbReference type="InterPro" id="IPR010045">
    <property type="entry name" value="DeoB"/>
</dbReference>
<dbReference type="GO" id="GO:0009117">
    <property type="term" value="P:nucleotide metabolic process"/>
    <property type="evidence" value="ECO:0007669"/>
    <property type="project" value="UniProtKB-UniRule"/>
</dbReference>
<evidence type="ECO:0000256" key="3">
    <source>
        <dbReference type="ARBA" id="ARBA00023211"/>
    </source>
</evidence>
<dbReference type="Gene3D" id="3.30.70.1250">
    <property type="entry name" value="Phosphopentomutase"/>
    <property type="match status" value="1"/>
</dbReference>
<dbReference type="EMBL" id="AP025739">
    <property type="protein sequence ID" value="BDI31101.1"/>
    <property type="molecule type" value="Genomic_DNA"/>
</dbReference>
<dbReference type="RefSeq" id="WP_119320329.1">
    <property type="nucleotide sequence ID" value="NZ_AP025739.1"/>
</dbReference>
<comment type="subcellular location">
    <subcellularLocation>
        <location evidence="4">Cytoplasm</location>
    </subcellularLocation>
</comment>
<evidence type="ECO:0000256" key="1">
    <source>
        <dbReference type="ARBA" id="ARBA00010373"/>
    </source>
</evidence>
<gene>
    <name evidence="4 5" type="primary">deoB</name>
    <name evidence="5" type="ORF">CCAX7_31520</name>
</gene>
<dbReference type="CDD" id="cd16009">
    <property type="entry name" value="PPM"/>
    <property type="match status" value="1"/>
</dbReference>
<keyword evidence="6" id="KW-1185">Reference proteome</keyword>
<dbReference type="InterPro" id="IPR024052">
    <property type="entry name" value="Phosphopentomutase_DeoB_cap_sf"/>
</dbReference>
<dbReference type="HAMAP" id="MF_00740">
    <property type="entry name" value="Phosphopentomut"/>
    <property type="match status" value="1"/>
</dbReference>
<dbReference type="GO" id="GO:0005829">
    <property type="term" value="C:cytosol"/>
    <property type="evidence" value="ECO:0007669"/>
    <property type="project" value="TreeGrafter"/>
</dbReference>
<comment type="catalytic activity">
    <reaction evidence="4">
        <text>alpha-D-ribose 1-phosphate = D-ribose 5-phosphate</text>
        <dbReference type="Rhea" id="RHEA:18793"/>
        <dbReference type="ChEBI" id="CHEBI:57720"/>
        <dbReference type="ChEBI" id="CHEBI:78346"/>
        <dbReference type="EC" id="5.4.2.7"/>
    </reaction>
</comment>
<dbReference type="GO" id="GO:0030145">
    <property type="term" value="F:manganese ion binding"/>
    <property type="evidence" value="ECO:0007669"/>
    <property type="project" value="UniProtKB-UniRule"/>
</dbReference>
<feature type="binding site" evidence="4">
    <location>
        <position position="327"/>
    </location>
    <ligand>
        <name>Mn(2+)</name>
        <dbReference type="ChEBI" id="CHEBI:29035"/>
        <label>1</label>
    </ligand>
</feature>
<feature type="binding site" evidence="4">
    <location>
        <position position="326"/>
    </location>
    <ligand>
        <name>Mn(2+)</name>
        <dbReference type="ChEBI" id="CHEBI:29035"/>
        <label>1</label>
    </ligand>
</feature>
<comment type="pathway">
    <text evidence="4">Carbohydrate degradation; 2-deoxy-D-ribose 1-phosphate degradation; D-glyceraldehyde 3-phosphate and acetaldehyde from 2-deoxy-alpha-D-ribose 1-phosphate: step 1/2.</text>
</comment>
<organism evidence="5 6">
    <name type="scientific">Capsulimonas corticalis</name>
    <dbReference type="NCBI Taxonomy" id="2219043"/>
    <lineage>
        <taxon>Bacteria</taxon>
        <taxon>Bacillati</taxon>
        <taxon>Armatimonadota</taxon>
        <taxon>Armatimonadia</taxon>
        <taxon>Capsulimonadales</taxon>
        <taxon>Capsulimonadaceae</taxon>
        <taxon>Capsulimonas</taxon>
    </lineage>
</organism>
<feature type="binding site" evidence="4">
    <location>
        <position position="290"/>
    </location>
    <ligand>
        <name>Mn(2+)</name>
        <dbReference type="ChEBI" id="CHEBI:29035"/>
        <label>2</label>
    </ligand>
</feature>
<evidence type="ECO:0000256" key="4">
    <source>
        <dbReference type="HAMAP-Rule" id="MF_00740"/>
    </source>
</evidence>
<dbReference type="PANTHER" id="PTHR21110:SF0">
    <property type="entry name" value="PHOSPHOPENTOMUTASE"/>
    <property type="match status" value="1"/>
</dbReference>
<keyword evidence="4" id="KW-0413">Isomerase</keyword>
<comment type="cofactor">
    <cofactor evidence="4">
        <name>Mn(2+)</name>
        <dbReference type="ChEBI" id="CHEBI:29035"/>
    </cofactor>
    <text evidence="4">Binds 2 manganese ions.</text>
</comment>
<dbReference type="GO" id="GO:0006018">
    <property type="term" value="P:2-deoxyribose 1-phosphate catabolic process"/>
    <property type="evidence" value="ECO:0007669"/>
    <property type="project" value="UniProtKB-UniRule"/>
</dbReference>
<comment type="catalytic activity">
    <reaction evidence="4">
        <text>2-deoxy-alpha-D-ribose 1-phosphate = 2-deoxy-D-ribose 5-phosphate</text>
        <dbReference type="Rhea" id="RHEA:27658"/>
        <dbReference type="ChEBI" id="CHEBI:57259"/>
        <dbReference type="ChEBI" id="CHEBI:62877"/>
        <dbReference type="EC" id="5.4.2.7"/>
    </reaction>
</comment>
<comment type="function">
    <text evidence="4">Isomerase that catalyzes the conversion of deoxy-ribose 1-phosphate (dRib-1-P) and ribose 1-phosphate (Rib-1-P) to deoxy-ribose 5-phosphate (dRib-5-P) and ribose 5-phosphate (Rib-5-P), respectively.</text>
</comment>
<accession>A0A402CSF3</accession>
<dbReference type="EC" id="5.4.2.7" evidence="4"/>
<dbReference type="InterPro" id="IPR017850">
    <property type="entry name" value="Alkaline_phosphatase_core_sf"/>
</dbReference>
<dbReference type="Pfam" id="PF01676">
    <property type="entry name" value="Metalloenzyme"/>
    <property type="match status" value="1"/>
</dbReference>
<dbReference type="PANTHER" id="PTHR21110">
    <property type="entry name" value="PHOSPHOPENTOMUTASE"/>
    <property type="match status" value="1"/>
</dbReference>
<dbReference type="OrthoDB" id="9769930at2"/>
<keyword evidence="2 4" id="KW-0479">Metal-binding</keyword>
<dbReference type="KEGG" id="ccot:CCAX7_31520"/>
<feature type="binding site" evidence="4">
    <location>
        <position position="285"/>
    </location>
    <ligand>
        <name>Mn(2+)</name>
        <dbReference type="ChEBI" id="CHEBI:29035"/>
        <label>2</label>
    </ligand>
</feature>
<comment type="similarity">
    <text evidence="1 4">Belongs to the phosphopentomutase family.</text>
</comment>
<dbReference type="GO" id="GO:0006015">
    <property type="term" value="P:5-phosphoribose 1-diphosphate biosynthetic process"/>
    <property type="evidence" value="ECO:0007669"/>
    <property type="project" value="UniProtKB-UniPathway"/>
</dbReference>
<protein>
    <recommendedName>
        <fullName evidence="4">Phosphopentomutase</fullName>
        <ecNumber evidence="4">5.4.2.7</ecNumber>
    </recommendedName>
    <alternativeName>
        <fullName evidence="4">Phosphodeoxyribomutase</fullName>
    </alternativeName>
</protein>
<dbReference type="NCBIfam" id="TIGR01696">
    <property type="entry name" value="deoB"/>
    <property type="match status" value="1"/>
</dbReference>
<proteinExistence type="inferred from homology"/>
<evidence type="ECO:0000313" key="6">
    <source>
        <dbReference type="Proteomes" id="UP000287394"/>
    </source>
</evidence>
<dbReference type="AlphaFoldDB" id="A0A402CSF3"/>
<feature type="binding site" evidence="4">
    <location>
        <position position="10"/>
    </location>
    <ligand>
        <name>Mn(2+)</name>
        <dbReference type="ChEBI" id="CHEBI:29035"/>
        <label>1</label>
    </ligand>
</feature>
<dbReference type="InterPro" id="IPR006124">
    <property type="entry name" value="Metalloenzyme"/>
</dbReference>
<dbReference type="GO" id="GO:0008973">
    <property type="term" value="F:phosphopentomutase activity"/>
    <property type="evidence" value="ECO:0007669"/>
    <property type="project" value="UniProtKB-UniRule"/>
</dbReference>
<evidence type="ECO:0000313" key="5">
    <source>
        <dbReference type="EMBL" id="BDI31101.1"/>
    </source>
</evidence>
<dbReference type="Proteomes" id="UP000287394">
    <property type="component" value="Chromosome"/>
</dbReference>
<dbReference type="NCBIfam" id="NF003766">
    <property type="entry name" value="PRK05362.1"/>
    <property type="match status" value="1"/>
</dbReference>
<evidence type="ECO:0000256" key="2">
    <source>
        <dbReference type="ARBA" id="ARBA00022723"/>
    </source>
</evidence>
<dbReference type="GO" id="GO:0043094">
    <property type="term" value="P:metabolic compound salvage"/>
    <property type="evidence" value="ECO:0007669"/>
    <property type="project" value="UniProtKB-UniRule"/>
</dbReference>
<dbReference type="GO" id="GO:0000287">
    <property type="term" value="F:magnesium ion binding"/>
    <property type="evidence" value="ECO:0007669"/>
    <property type="project" value="UniProtKB-UniRule"/>
</dbReference>
<name>A0A402CSF3_9BACT</name>
<dbReference type="SUPFAM" id="SSF143856">
    <property type="entry name" value="DeoB insert domain-like"/>
    <property type="match status" value="1"/>
</dbReference>
<keyword evidence="3 4" id="KW-0464">Manganese</keyword>
<dbReference type="PIRSF" id="PIRSF001491">
    <property type="entry name" value="Ppentomutase"/>
    <property type="match status" value="1"/>
</dbReference>
<sequence>MNRVILIVLDGCGVGAMPDAARYGADDPQSATLPHVAEAMGKLTLPTLEALGLGNIATIAGVAPLETARGAWGKAAVLSKGKDSVTGHWEMMGVVTKTPAPTYPLGFPPDVIAAFEAAIGRRTIGNVAASGTEILTRLGAEHVRTGYPIVYTSADSVFQIAAHEEVIPIDALYEMCLTARRMLTGPHGVQRVIARPFVGDAQRGWTRTERRRDYPLAPPDHNLLRALQTQGVAAHAIGVVADLFPASLFARRERTQSNPAHLKAILRAIQEGEEPFVFANCEDFDMLYGHRNDPAGFARALAEFDAALIGIWSALKPGDLCLLTADHGNDPTTPSTDHSREYVPLLIFGANVRGGMDLGTRATLGDVAHTVAEWLGVTWDGVGSGAFAL</sequence>
<dbReference type="SUPFAM" id="SSF53649">
    <property type="entry name" value="Alkaline phosphatase-like"/>
    <property type="match status" value="1"/>
</dbReference>
<dbReference type="Gene3D" id="3.40.720.10">
    <property type="entry name" value="Alkaline Phosphatase, subunit A"/>
    <property type="match status" value="1"/>
</dbReference>